<proteinExistence type="predicted"/>
<evidence type="ECO:0000256" key="1">
    <source>
        <dbReference type="SAM" id="SignalP"/>
    </source>
</evidence>
<gene>
    <name evidence="2" type="ORF">OJF2_61450</name>
</gene>
<dbReference type="RefSeq" id="WP_148597097.1">
    <property type="nucleotide sequence ID" value="NZ_CP042997.1"/>
</dbReference>
<feature type="signal peptide" evidence="1">
    <location>
        <begin position="1"/>
        <end position="19"/>
    </location>
</feature>
<dbReference type="Proteomes" id="UP000324233">
    <property type="component" value="Chromosome"/>
</dbReference>
<keyword evidence="1" id="KW-0732">Signal</keyword>
<evidence type="ECO:0000313" key="3">
    <source>
        <dbReference type="Proteomes" id="UP000324233"/>
    </source>
</evidence>
<name>A0A5B9WBC2_9BACT</name>
<dbReference type="KEGG" id="agv:OJF2_61450"/>
<dbReference type="AlphaFoldDB" id="A0A5B9WBC2"/>
<dbReference type="OrthoDB" id="237792at2"/>
<sequence length="796" mass="81375" precursor="true">MPRMKPAHAASLIAAFAWAAVLASPPKGRGAGPGSAPEVAAVNPCGVQRGLPSEVVVSGSRLAGRPRLVAPFPFRAEALEPSRSGPGNWAFRITVEADAAVGAYPVRVRTDDGLSEPFLFVVGQVPQLAEREDNSAFEAAQPLPATPVVVEGQVPGNDVDYFRFAGRKGQVIVLDAQCARIGSGIDPVIRLTTASASRRFVASADDTPGLLTDARLIAELPEDADYVVELSDTRYQGASRPSYRLTVGAVPIADEVYPLGGRRGETIGLELRGGTLAPGGRKIAAAELAPMGGTPWCIPGLGAAGPVASDRRLDLESFRPLVAGDLPEVREPADGDAPPIRAAAPVVLNGRIDPAGDEDRFAIAATPGQALHVAVEASQLGSALDGVLQVLRPDGGSIASADDTAVKVPGQPVGKDEFAVPDPTLDFNVPPGVSEVLLSIRDLNDRGGVGFPYRIVVTPLLPTFEVQATEPTAGIPSGGTAALPVSIARRGYQGPITVTVVDPPAGLTVRPGTIPAGQTSGACTVSAAAGAEIKPVVLRLVGRGQGPEGSIEVPAARVVVFSRLGILPTCAVVQRGLPAASVLPSPVVLDTPSAPVEIVQGQGVSIPVRAIRGKGVDAALAIGSLPLPPGLSIPAARLPEKADAATVLVNAGIDAAPGPVTIVLEAKGKLPPGEESIAAPAVALNVVRPAEVLVQAPAVDLKAGGQAEVRGEVRRRGTFREPVVVRLTGLPGGLKAEPSAPITVAPEGREFRFKIIAAANATPGPAAIQVAPAYQVNKKDYPAPTLPVTVKVTPAR</sequence>
<dbReference type="Gene3D" id="2.60.120.380">
    <property type="match status" value="2"/>
</dbReference>
<feature type="chain" id="PRO_5022698276" description="Peptidase C-terminal archaeal/bacterial domain-containing protein" evidence="1">
    <location>
        <begin position="20"/>
        <end position="796"/>
    </location>
</feature>
<reference evidence="2 3" key="1">
    <citation type="submission" date="2019-08" db="EMBL/GenBank/DDBJ databases">
        <title>Deep-cultivation of Planctomycetes and their phenomic and genomic characterization uncovers novel biology.</title>
        <authorList>
            <person name="Wiegand S."/>
            <person name="Jogler M."/>
            <person name="Boedeker C."/>
            <person name="Pinto D."/>
            <person name="Vollmers J."/>
            <person name="Rivas-Marin E."/>
            <person name="Kohn T."/>
            <person name="Peeters S.H."/>
            <person name="Heuer A."/>
            <person name="Rast P."/>
            <person name="Oberbeckmann S."/>
            <person name="Bunk B."/>
            <person name="Jeske O."/>
            <person name="Meyerdierks A."/>
            <person name="Storesund J.E."/>
            <person name="Kallscheuer N."/>
            <person name="Luecker S."/>
            <person name="Lage O.M."/>
            <person name="Pohl T."/>
            <person name="Merkel B.J."/>
            <person name="Hornburger P."/>
            <person name="Mueller R.-W."/>
            <person name="Bruemmer F."/>
            <person name="Labrenz M."/>
            <person name="Spormann A.M."/>
            <person name="Op den Camp H."/>
            <person name="Overmann J."/>
            <person name="Amann R."/>
            <person name="Jetten M.S.M."/>
            <person name="Mascher T."/>
            <person name="Medema M.H."/>
            <person name="Devos D.P."/>
            <person name="Kaster A.-K."/>
            <person name="Ovreas L."/>
            <person name="Rohde M."/>
            <person name="Galperin M.Y."/>
            <person name="Jogler C."/>
        </authorList>
    </citation>
    <scope>NUCLEOTIDE SEQUENCE [LARGE SCALE GENOMIC DNA]</scope>
    <source>
        <strain evidence="2 3">OJF2</strain>
    </source>
</reference>
<dbReference type="EMBL" id="CP042997">
    <property type="protein sequence ID" value="QEH37554.1"/>
    <property type="molecule type" value="Genomic_DNA"/>
</dbReference>
<evidence type="ECO:0008006" key="4">
    <source>
        <dbReference type="Google" id="ProtNLM"/>
    </source>
</evidence>
<protein>
    <recommendedName>
        <fullName evidence="4">Peptidase C-terminal archaeal/bacterial domain-containing protein</fullName>
    </recommendedName>
</protein>
<evidence type="ECO:0000313" key="2">
    <source>
        <dbReference type="EMBL" id="QEH37554.1"/>
    </source>
</evidence>
<organism evidence="2 3">
    <name type="scientific">Aquisphaera giovannonii</name>
    <dbReference type="NCBI Taxonomy" id="406548"/>
    <lineage>
        <taxon>Bacteria</taxon>
        <taxon>Pseudomonadati</taxon>
        <taxon>Planctomycetota</taxon>
        <taxon>Planctomycetia</taxon>
        <taxon>Isosphaerales</taxon>
        <taxon>Isosphaeraceae</taxon>
        <taxon>Aquisphaera</taxon>
    </lineage>
</organism>
<keyword evidence="3" id="KW-1185">Reference proteome</keyword>
<accession>A0A5B9WBC2</accession>